<dbReference type="PROSITE" id="PS50041">
    <property type="entry name" value="C_TYPE_LECTIN_2"/>
    <property type="match status" value="1"/>
</dbReference>
<feature type="domain" description="C-type lectin" evidence="2">
    <location>
        <begin position="562"/>
        <end position="673"/>
    </location>
</feature>
<dbReference type="Proteomes" id="UP000494206">
    <property type="component" value="Unassembled WGS sequence"/>
</dbReference>
<dbReference type="PANTHER" id="PTHR45710">
    <property type="entry name" value="C-TYPE LECTIN DOMAIN-CONTAINING PROTEIN 180"/>
    <property type="match status" value="1"/>
</dbReference>
<protein>
    <recommendedName>
        <fullName evidence="6">C-type lectin domain-containing protein</fullName>
    </recommendedName>
</protein>
<evidence type="ECO:0000313" key="4">
    <source>
        <dbReference type="EMBL" id="CAB3409800.1"/>
    </source>
</evidence>
<keyword evidence="5" id="KW-1185">Reference proteome</keyword>
<dbReference type="SMART" id="SM00333">
    <property type="entry name" value="TUDOR"/>
    <property type="match status" value="2"/>
</dbReference>
<dbReference type="EMBL" id="CADEPM010000009">
    <property type="protein sequence ID" value="CAB3409800.1"/>
    <property type="molecule type" value="Genomic_DNA"/>
</dbReference>
<feature type="compositionally biased region" description="Basic and acidic residues" evidence="1">
    <location>
        <begin position="1222"/>
        <end position="1237"/>
    </location>
</feature>
<feature type="region of interest" description="Disordered" evidence="1">
    <location>
        <begin position="841"/>
        <end position="928"/>
    </location>
</feature>
<feature type="region of interest" description="Disordered" evidence="1">
    <location>
        <begin position="1001"/>
        <end position="1020"/>
    </location>
</feature>
<dbReference type="Pfam" id="PF00059">
    <property type="entry name" value="Lectin_C"/>
    <property type="match status" value="1"/>
</dbReference>
<dbReference type="InterPro" id="IPR050828">
    <property type="entry name" value="C-type_lectin/matrix_domain"/>
</dbReference>
<feature type="compositionally biased region" description="Low complexity" evidence="1">
    <location>
        <begin position="1141"/>
        <end position="1206"/>
    </location>
</feature>
<gene>
    <name evidence="4" type="ORF">CBOVIS_LOCUS11407</name>
</gene>
<evidence type="ECO:0000256" key="1">
    <source>
        <dbReference type="SAM" id="MobiDB-lite"/>
    </source>
</evidence>
<dbReference type="Gene3D" id="3.10.100.10">
    <property type="entry name" value="Mannose-Binding Protein A, subunit A"/>
    <property type="match status" value="1"/>
</dbReference>
<dbReference type="InterPro" id="IPR001304">
    <property type="entry name" value="C-type_lectin-like"/>
</dbReference>
<feature type="domain" description="Tudor" evidence="3">
    <location>
        <begin position="124"/>
        <end position="181"/>
    </location>
</feature>
<dbReference type="Pfam" id="PF00567">
    <property type="entry name" value="TUDOR"/>
    <property type="match status" value="1"/>
</dbReference>
<dbReference type="PANTHER" id="PTHR45710:SF38">
    <property type="entry name" value="C-TYPE LECTIN DOMAIN-CONTAINING PROTEIN 180"/>
    <property type="match status" value="1"/>
</dbReference>
<accession>A0A8S1F7K1</accession>
<dbReference type="InterPro" id="IPR002999">
    <property type="entry name" value="Tudor"/>
</dbReference>
<feature type="compositionally biased region" description="Acidic residues" evidence="1">
    <location>
        <begin position="863"/>
        <end position="876"/>
    </location>
</feature>
<evidence type="ECO:0000259" key="3">
    <source>
        <dbReference type="PROSITE" id="PS50304"/>
    </source>
</evidence>
<dbReference type="SMART" id="SM00034">
    <property type="entry name" value="CLECT"/>
    <property type="match status" value="1"/>
</dbReference>
<dbReference type="OrthoDB" id="6337382at2759"/>
<feature type="region of interest" description="Disordered" evidence="1">
    <location>
        <begin position="1107"/>
        <end position="1237"/>
    </location>
</feature>
<evidence type="ECO:0000259" key="2">
    <source>
        <dbReference type="PROSITE" id="PS50041"/>
    </source>
</evidence>
<dbReference type="InterPro" id="IPR016186">
    <property type="entry name" value="C-type_lectin-like/link_sf"/>
</dbReference>
<dbReference type="CDD" id="cd00037">
    <property type="entry name" value="CLECT"/>
    <property type="match status" value="1"/>
</dbReference>
<proteinExistence type="predicted"/>
<dbReference type="SUPFAM" id="SSF56436">
    <property type="entry name" value="C-type lectin-like"/>
    <property type="match status" value="1"/>
</dbReference>
<dbReference type="SUPFAM" id="SSF63748">
    <property type="entry name" value="Tudor/PWWP/MBT"/>
    <property type="match status" value="1"/>
</dbReference>
<evidence type="ECO:0008006" key="6">
    <source>
        <dbReference type="Google" id="ProtNLM"/>
    </source>
</evidence>
<comment type="caution">
    <text evidence="4">The sequence shown here is derived from an EMBL/GenBank/DDBJ whole genome shotgun (WGS) entry which is preliminary data.</text>
</comment>
<sequence length="1383" mass="156745">MNEDWFVEMRRLLAASQNNTCRTLVVKEGTPESKIRRLESQHPDICWQYRSASALVLYQLEQAKKYEQMPNDFLPTFHARVLYLHSPFDLAIQPKYLDNARKNLSKSMNDYFMNEEPTVFERNQLIEGVACVVRLDEKWQRARIDRVVSRDFVSISLVDFGRVKVINPSNIYHLQKQLGKIPPLALVCAIKGVQYHSIDIDVIHNFRKTVSDLKYQVQCQITNSSQPYLINLFHPTIHGFNLCEHMYGLCEPPPPPHVLESAEELSDEETSDDEQMPIQMYIKAFPRSEKASRFSDTFFYVVHVEHANLIYLENEWMRERRKQIESSIEEIFEDLYVIPKDWYVVGAACAILAPTPKRAVIQNISENSTEYFLIDYGIHVELDKSEMPRILPASAIFSEIPQITVTGLTTTKPVHYSAIKILRDILPVGKRVRFHLSKKSDWNIVRGDLTIDRIQDVEEMMNEILEEESINIYCKTVDIFRYFADIRYEAFSIAFRLSTASVFRSKNASLFMHLLILALLLLSSCHANPDDIVLKLSADKQGQTSGHHFSGEWLEAPWGSLYQFRAGDQSWLTAREHCLSLNADLAVLNSTDQLDWILSHYAPISSRFSQRFVQIGLYAEDGKVDGWKWVDGSSVSDQFHWSNTEPYDHSSETKERCGLLSVEKKRFHDVDCEATSKDHRAIRYICQRSTEKHKEQQKSNNYIWGKIEQLFGFFGIGTTPTKYPENTQNLSYDYETELRKNQSVKFTDSVEEDSSEEEEHVLNTLSKLPKIETPSEGSADNVESLKEISEGSGHAEKAEIENTAEDEAKLDNMIAKMEEMIKNVDEFTTISSIERTTISSRSFANEVDEETENEKEPVKRELDDNEVAASIEEDFNEEKTKDMPKADITPPKIEQDKEDCVEGSGDEGSGGSGEEDDDEIAENTTPKLVDETEFQTIELSKEKEEHIKEFLGVLRLFLNRAEHGDLKKLLSENNGKTLLDRMKNAIKEANEREFKMLEKMEEARTKGKGTEEIEESKTRLMTDTEQKEIYKKISTAVIQAAKTETHSHVDKEESGEKFKIATEKLKNPEGADEGGRIEVLKSARESHNDDYYGDYLDENNVVKVASKKKKAFQHDEGSVASSTEMPTTSEKATTEAKEVEQTTATTIEDEATTTTAEEATAEAETTTTTAPTTTTTEKATTPAPPTTHTAPPTSKAATTTKATPTKHVQASTKEVPKTTAKPVEKKQPKPQEATKKVVKEDNEVAVKKIDAKTIEELSKIEAQEKVTLLPPLPTFTFPTIAPAKPSKKTTPFKIPTGKSATTPKPFTFPTIKPITFPTVKPVTFPTVKPVTFPTVKPVTFPTVKPFTFPTLPPTTTPKPLPTLDELLGNWNNTLKKLLTPPKA</sequence>
<dbReference type="InterPro" id="IPR016187">
    <property type="entry name" value="CTDL_fold"/>
</dbReference>
<dbReference type="Gene3D" id="2.30.30.140">
    <property type="match status" value="1"/>
</dbReference>
<dbReference type="PROSITE" id="PS50304">
    <property type="entry name" value="TUDOR"/>
    <property type="match status" value="1"/>
</dbReference>
<organism evidence="4 5">
    <name type="scientific">Caenorhabditis bovis</name>
    <dbReference type="NCBI Taxonomy" id="2654633"/>
    <lineage>
        <taxon>Eukaryota</taxon>
        <taxon>Metazoa</taxon>
        <taxon>Ecdysozoa</taxon>
        <taxon>Nematoda</taxon>
        <taxon>Chromadorea</taxon>
        <taxon>Rhabditida</taxon>
        <taxon>Rhabditina</taxon>
        <taxon>Rhabditomorpha</taxon>
        <taxon>Rhabditoidea</taxon>
        <taxon>Rhabditidae</taxon>
        <taxon>Peloderinae</taxon>
        <taxon>Caenorhabditis</taxon>
    </lineage>
</organism>
<reference evidence="4 5" key="1">
    <citation type="submission" date="2020-04" db="EMBL/GenBank/DDBJ databases">
        <authorList>
            <person name="Laetsch R D."/>
            <person name="Stevens L."/>
            <person name="Kumar S."/>
            <person name="Blaxter L. M."/>
        </authorList>
    </citation>
    <scope>NUCLEOTIDE SEQUENCE [LARGE SCALE GENOMIC DNA]</scope>
</reference>
<name>A0A8S1F7K1_9PELO</name>
<evidence type="ECO:0000313" key="5">
    <source>
        <dbReference type="Proteomes" id="UP000494206"/>
    </source>
</evidence>